<evidence type="ECO:0000313" key="2">
    <source>
        <dbReference type="EMBL" id="GAA3537346.1"/>
    </source>
</evidence>
<proteinExistence type="predicted"/>
<comment type="caution">
    <text evidence="2">The sequence shown here is derived from an EMBL/GenBank/DDBJ whole genome shotgun (WGS) entry which is preliminary data.</text>
</comment>
<feature type="compositionally biased region" description="Gly residues" evidence="1">
    <location>
        <begin position="15"/>
        <end position="43"/>
    </location>
</feature>
<reference evidence="3" key="1">
    <citation type="journal article" date="2019" name="Int. J. Syst. Evol. Microbiol.">
        <title>The Global Catalogue of Microorganisms (GCM) 10K type strain sequencing project: providing services to taxonomists for standard genome sequencing and annotation.</title>
        <authorList>
            <consortium name="The Broad Institute Genomics Platform"/>
            <consortium name="The Broad Institute Genome Sequencing Center for Infectious Disease"/>
            <person name="Wu L."/>
            <person name="Ma J."/>
        </authorList>
    </citation>
    <scope>NUCLEOTIDE SEQUENCE [LARGE SCALE GENOMIC DNA]</scope>
    <source>
        <strain evidence="3">JCM 17656</strain>
    </source>
</reference>
<dbReference type="EMBL" id="BAABCE010000003">
    <property type="protein sequence ID" value="GAA3537346.1"/>
    <property type="molecule type" value="Genomic_DNA"/>
</dbReference>
<sequence>MMWSVQVRDSRGVVGAGGVVMGSPGSGPSPGSGGPGPGTGFKGEGAAALLLNDESVSKGGGDMSMWRVELCGSEAAGWAVGVTGPFPARGDPRVSDGPPIMELLTESSWRYRGRFPIPELRAARPAARGLRRGSER</sequence>
<evidence type="ECO:0000313" key="3">
    <source>
        <dbReference type="Proteomes" id="UP001500707"/>
    </source>
</evidence>
<protein>
    <submittedName>
        <fullName evidence="2">Uncharacterized protein</fullName>
    </submittedName>
</protein>
<organism evidence="2 3">
    <name type="scientific">Streptomyces osmaniensis</name>
    <dbReference type="NCBI Taxonomy" id="593134"/>
    <lineage>
        <taxon>Bacteria</taxon>
        <taxon>Bacillati</taxon>
        <taxon>Actinomycetota</taxon>
        <taxon>Actinomycetes</taxon>
        <taxon>Kitasatosporales</taxon>
        <taxon>Streptomycetaceae</taxon>
        <taxon>Streptomyces</taxon>
    </lineage>
</organism>
<evidence type="ECO:0000256" key="1">
    <source>
        <dbReference type="SAM" id="MobiDB-lite"/>
    </source>
</evidence>
<keyword evidence="3" id="KW-1185">Reference proteome</keyword>
<feature type="region of interest" description="Disordered" evidence="1">
    <location>
        <begin position="15"/>
        <end position="45"/>
    </location>
</feature>
<accession>A0ABP6VKA6</accession>
<name>A0ABP6VKA6_9ACTN</name>
<gene>
    <name evidence="2" type="ORF">GCM10022295_19410</name>
</gene>
<dbReference type="Proteomes" id="UP001500707">
    <property type="component" value="Unassembled WGS sequence"/>
</dbReference>